<keyword evidence="2" id="KW-1185">Reference proteome</keyword>
<proteinExistence type="predicted"/>
<dbReference type="Proteomes" id="UP001549104">
    <property type="component" value="Unassembled WGS sequence"/>
</dbReference>
<protein>
    <submittedName>
        <fullName evidence="1">Uncharacterized protein</fullName>
    </submittedName>
</protein>
<name>A0ABV2KBK6_SPOPS</name>
<sequence length="146" mass="17333">MRRELRTKLAQANIRIYFITWSKWDGSHSGFDENIPLGIGQIAISPRWGRTAGFFLDSIMGGRGATEFSLSVYHDEELVDITEWFFERYERMGRCIFWGHGTRTWLVGDKKRYTVINNTRRCDWCGTWQKREVVTKKTIERIETWT</sequence>
<dbReference type="RefSeq" id="WP_354314105.1">
    <property type="nucleotide sequence ID" value="NZ_JBEPME010000005.1"/>
</dbReference>
<organism evidence="1 2">
    <name type="scientific">Sporosarcina psychrophila</name>
    <name type="common">Bacillus psychrophilus</name>
    <dbReference type="NCBI Taxonomy" id="1476"/>
    <lineage>
        <taxon>Bacteria</taxon>
        <taxon>Bacillati</taxon>
        <taxon>Bacillota</taxon>
        <taxon>Bacilli</taxon>
        <taxon>Bacillales</taxon>
        <taxon>Caryophanaceae</taxon>
        <taxon>Sporosarcina</taxon>
    </lineage>
</organism>
<comment type="caution">
    <text evidence="1">The sequence shown here is derived from an EMBL/GenBank/DDBJ whole genome shotgun (WGS) entry which is preliminary data.</text>
</comment>
<accession>A0ABV2KBK6</accession>
<dbReference type="EMBL" id="JBEPME010000005">
    <property type="protein sequence ID" value="MET3658469.1"/>
    <property type="molecule type" value="Genomic_DNA"/>
</dbReference>
<reference evidence="1 2" key="1">
    <citation type="submission" date="2024-06" db="EMBL/GenBank/DDBJ databases">
        <title>Sorghum-associated microbial communities from plants grown in Nebraska, USA.</title>
        <authorList>
            <person name="Schachtman D."/>
        </authorList>
    </citation>
    <scope>NUCLEOTIDE SEQUENCE [LARGE SCALE GENOMIC DNA]</scope>
    <source>
        <strain evidence="1 2">1288</strain>
    </source>
</reference>
<evidence type="ECO:0000313" key="1">
    <source>
        <dbReference type="EMBL" id="MET3658469.1"/>
    </source>
</evidence>
<gene>
    <name evidence="1" type="ORF">ABIC55_003586</name>
</gene>
<evidence type="ECO:0000313" key="2">
    <source>
        <dbReference type="Proteomes" id="UP001549104"/>
    </source>
</evidence>